<dbReference type="InterPro" id="IPR002502">
    <property type="entry name" value="Amidase_domain"/>
</dbReference>
<dbReference type="EMBL" id="QFFZ01000104">
    <property type="protein sequence ID" value="TEB06363.1"/>
    <property type="molecule type" value="Genomic_DNA"/>
</dbReference>
<dbReference type="PANTHER" id="PTHR11022:SF41">
    <property type="entry name" value="PEPTIDOGLYCAN-RECOGNITION PROTEIN LC-RELATED"/>
    <property type="match status" value="1"/>
</dbReference>
<comment type="caution">
    <text evidence="4">The sequence shown here is derived from an EMBL/GenBank/DDBJ whole genome shotgun (WGS) entry which is preliminary data.</text>
</comment>
<dbReference type="AlphaFoldDB" id="A0A4Y7RCC1"/>
<dbReference type="InterPro" id="IPR036505">
    <property type="entry name" value="Amidase/PGRP_sf"/>
</dbReference>
<sequence>MEIIEVQYNWANGFIPRATTDAIVLHHAESPRCTAQDVHRWHLDNGWAGIGYHYFVAKDGTVYRGRPRDVVGAHVENHNWHTIGICAEGNYHPSDRIPVDTQMPVVQKNSIVGLCHELLTVYSGAQILGHRDLLATACPGEYFPLVEIQQAVRNGQNIQEVLSMFPDTNGHWAAQDIEWLRQKGIIKGDEQGNFRPDQPITRAEVVSLLARTLRTLGVQ</sequence>
<dbReference type="InterPro" id="IPR006619">
    <property type="entry name" value="PGRP_domain_met/bac"/>
</dbReference>
<dbReference type="Pfam" id="PF00395">
    <property type="entry name" value="SLH"/>
    <property type="match status" value="1"/>
</dbReference>
<protein>
    <submittedName>
        <fullName evidence="4">S-layer protein sap</fullName>
    </submittedName>
</protein>
<dbReference type="RefSeq" id="WP_205078117.1">
    <property type="nucleotide sequence ID" value="NZ_QFFZ01000104.1"/>
</dbReference>
<reference evidence="4 5" key="1">
    <citation type="journal article" date="2018" name="Environ. Microbiol.">
        <title>Novel energy conservation strategies and behaviour of Pelotomaculum schinkii driving syntrophic propionate catabolism.</title>
        <authorList>
            <person name="Hidalgo-Ahumada C.A.P."/>
            <person name="Nobu M.K."/>
            <person name="Narihiro T."/>
            <person name="Tamaki H."/>
            <person name="Liu W.T."/>
            <person name="Kamagata Y."/>
            <person name="Stams A.J.M."/>
            <person name="Imachi H."/>
            <person name="Sousa D.Z."/>
        </authorList>
    </citation>
    <scope>NUCLEOTIDE SEQUENCE [LARGE SCALE GENOMIC DNA]</scope>
    <source>
        <strain evidence="4 5">MGP</strain>
    </source>
</reference>
<dbReference type="PROSITE" id="PS51272">
    <property type="entry name" value="SLH"/>
    <property type="match status" value="1"/>
</dbReference>
<evidence type="ECO:0000256" key="2">
    <source>
        <dbReference type="ARBA" id="ARBA00022737"/>
    </source>
</evidence>
<dbReference type="Pfam" id="PF01510">
    <property type="entry name" value="Amidase_2"/>
    <property type="match status" value="1"/>
</dbReference>
<dbReference type="SMART" id="SM00701">
    <property type="entry name" value="PGRP"/>
    <property type="match status" value="1"/>
</dbReference>
<dbReference type="GO" id="GO:0008270">
    <property type="term" value="F:zinc ion binding"/>
    <property type="evidence" value="ECO:0007669"/>
    <property type="project" value="InterPro"/>
</dbReference>
<evidence type="ECO:0000313" key="4">
    <source>
        <dbReference type="EMBL" id="TEB06363.1"/>
    </source>
</evidence>
<comment type="similarity">
    <text evidence="1">Belongs to the N-acetylmuramoyl-L-alanine amidase 2 family.</text>
</comment>
<keyword evidence="5" id="KW-1185">Reference proteome</keyword>
<proteinExistence type="inferred from homology"/>
<dbReference type="GO" id="GO:0009253">
    <property type="term" value="P:peptidoglycan catabolic process"/>
    <property type="evidence" value="ECO:0007669"/>
    <property type="project" value="InterPro"/>
</dbReference>
<evidence type="ECO:0000313" key="5">
    <source>
        <dbReference type="Proteomes" id="UP000297597"/>
    </source>
</evidence>
<feature type="domain" description="SLH" evidence="3">
    <location>
        <begin position="160"/>
        <end position="219"/>
    </location>
</feature>
<evidence type="ECO:0000259" key="3">
    <source>
        <dbReference type="PROSITE" id="PS51272"/>
    </source>
</evidence>
<dbReference type="SUPFAM" id="SSF55846">
    <property type="entry name" value="N-acetylmuramoyl-L-alanine amidase-like"/>
    <property type="match status" value="1"/>
</dbReference>
<dbReference type="Proteomes" id="UP000297597">
    <property type="component" value="Unassembled WGS sequence"/>
</dbReference>
<dbReference type="SMART" id="SM00644">
    <property type="entry name" value="Ami_2"/>
    <property type="match status" value="1"/>
</dbReference>
<dbReference type="CDD" id="cd06583">
    <property type="entry name" value="PGRP"/>
    <property type="match status" value="1"/>
</dbReference>
<evidence type="ECO:0000256" key="1">
    <source>
        <dbReference type="ARBA" id="ARBA00007553"/>
    </source>
</evidence>
<gene>
    <name evidence="4" type="primary">sap</name>
    <name evidence="4" type="ORF">Pmgp_03768</name>
</gene>
<organism evidence="4 5">
    <name type="scientific">Pelotomaculum propionicicum</name>
    <dbReference type="NCBI Taxonomy" id="258475"/>
    <lineage>
        <taxon>Bacteria</taxon>
        <taxon>Bacillati</taxon>
        <taxon>Bacillota</taxon>
        <taxon>Clostridia</taxon>
        <taxon>Eubacteriales</taxon>
        <taxon>Desulfotomaculaceae</taxon>
        <taxon>Pelotomaculum</taxon>
    </lineage>
</organism>
<dbReference type="GO" id="GO:0008745">
    <property type="term" value="F:N-acetylmuramoyl-L-alanine amidase activity"/>
    <property type="evidence" value="ECO:0007669"/>
    <property type="project" value="InterPro"/>
</dbReference>
<dbReference type="InterPro" id="IPR015510">
    <property type="entry name" value="PGRP"/>
</dbReference>
<name>A0A4Y7RCC1_9FIRM</name>
<dbReference type="Gene3D" id="3.40.80.10">
    <property type="entry name" value="Peptidoglycan recognition protein-like"/>
    <property type="match status" value="1"/>
</dbReference>
<keyword evidence="2" id="KW-0677">Repeat</keyword>
<dbReference type="InterPro" id="IPR001119">
    <property type="entry name" value="SLH_dom"/>
</dbReference>
<dbReference type="PANTHER" id="PTHR11022">
    <property type="entry name" value="PEPTIDOGLYCAN RECOGNITION PROTEIN"/>
    <property type="match status" value="1"/>
</dbReference>
<accession>A0A4Y7RCC1</accession>